<dbReference type="InterPro" id="IPR029052">
    <property type="entry name" value="Metallo-depent_PP-like"/>
</dbReference>
<feature type="compositionally biased region" description="Low complexity" evidence="1">
    <location>
        <begin position="47"/>
        <end position="58"/>
    </location>
</feature>
<dbReference type="EMBL" id="VNJI01000014">
    <property type="protein sequence ID" value="TVY09408.1"/>
    <property type="molecule type" value="Genomic_DNA"/>
</dbReference>
<dbReference type="InterPro" id="IPR004843">
    <property type="entry name" value="Calcineurin-like_PHP"/>
</dbReference>
<dbReference type="Proteomes" id="UP000317036">
    <property type="component" value="Unassembled WGS sequence"/>
</dbReference>
<organism evidence="3 4">
    <name type="scientific">Paenibacillus cremeus</name>
    <dbReference type="NCBI Taxonomy" id="2163881"/>
    <lineage>
        <taxon>Bacteria</taxon>
        <taxon>Bacillati</taxon>
        <taxon>Bacillota</taxon>
        <taxon>Bacilli</taxon>
        <taxon>Bacillales</taxon>
        <taxon>Paenibacillaceae</taxon>
        <taxon>Paenibacillus</taxon>
    </lineage>
</organism>
<gene>
    <name evidence="3" type="ORF">FPZ49_13230</name>
</gene>
<feature type="region of interest" description="Disordered" evidence="1">
    <location>
        <begin position="39"/>
        <end position="58"/>
    </location>
</feature>
<name>A0A559KBA0_9BACL</name>
<evidence type="ECO:0000259" key="2">
    <source>
        <dbReference type="Pfam" id="PF00149"/>
    </source>
</evidence>
<protein>
    <submittedName>
        <fullName evidence="3">Phosphohydrolase</fullName>
    </submittedName>
</protein>
<dbReference type="PANTHER" id="PTHR43143">
    <property type="entry name" value="METALLOPHOSPHOESTERASE, CALCINEURIN SUPERFAMILY"/>
    <property type="match status" value="1"/>
</dbReference>
<dbReference type="GO" id="GO:0016787">
    <property type="term" value="F:hydrolase activity"/>
    <property type="evidence" value="ECO:0007669"/>
    <property type="project" value="UniProtKB-KW"/>
</dbReference>
<keyword evidence="3" id="KW-0378">Hydrolase</keyword>
<dbReference type="PANTHER" id="PTHR43143:SF1">
    <property type="entry name" value="SERINE_THREONINE-PROTEIN PHOSPHATASE CPPED1"/>
    <property type="match status" value="1"/>
</dbReference>
<evidence type="ECO:0000313" key="4">
    <source>
        <dbReference type="Proteomes" id="UP000317036"/>
    </source>
</evidence>
<dbReference type="InterPro" id="IPR051918">
    <property type="entry name" value="STPP_CPPED1"/>
</dbReference>
<dbReference type="OrthoDB" id="1645838at2"/>
<proteinExistence type="predicted"/>
<dbReference type="SUPFAM" id="SSF56300">
    <property type="entry name" value="Metallo-dependent phosphatases"/>
    <property type="match status" value="1"/>
</dbReference>
<reference evidence="3 4" key="1">
    <citation type="submission" date="2019-07" db="EMBL/GenBank/DDBJ databases">
        <authorList>
            <person name="Kim J."/>
        </authorList>
    </citation>
    <scope>NUCLEOTIDE SEQUENCE [LARGE SCALE GENOMIC DNA]</scope>
    <source>
        <strain evidence="3 4">JC52</strain>
    </source>
</reference>
<feature type="domain" description="Calcineurin-like phosphoesterase" evidence="2">
    <location>
        <begin position="71"/>
        <end position="285"/>
    </location>
</feature>
<evidence type="ECO:0000313" key="3">
    <source>
        <dbReference type="EMBL" id="TVY09408.1"/>
    </source>
</evidence>
<accession>A0A559KBA0</accession>
<comment type="caution">
    <text evidence="3">The sequence shown here is derived from an EMBL/GenBank/DDBJ whole genome shotgun (WGS) entry which is preliminary data.</text>
</comment>
<dbReference type="AlphaFoldDB" id="A0A559KBA0"/>
<dbReference type="RefSeq" id="WP_144847350.1">
    <property type="nucleotide sequence ID" value="NZ_VNJI01000014.1"/>
</dbReference>
<sequence length="357" mass="40659">MSRRQFIKMLLSFVGVIAASLLGLWKWLGRDIEAAVEPPKPIPPATTTPNLASAPAAATTATASTTEPLFSFMILSDTHVNSYAAEQSDKLRKALDDITSFESKVETVLITGDITDSGTESDYREYNKIIKDYSKKLPPLHANMGNHDYYSIWIDKHGQWDKDAMPNGKSDAQSRKAFISQFKMDQIYHDFYVNGYHIIMLSQEAYVQEKPEVGEGAWYSDAQMAWFKQKMEPHKDGSPVFVMIHQPLPSIGQDGATHQLIRAKEFRSILKPYSNVFVFSGHRHENFRAGQHYTPESFHWFHNASVGRTRSLSQNSPLTSQGLYVQVYSDRVTLRAREFMDRTWIKEGNWSIPLKRA</sequence>
<keyword evidence="4" id="KW-1185">Reference proteome</keyword>
<dbReference type="Pfam" id="PF00149">
    <property type="entry name" value="Metallophos"/>
    <property type="match status" value="1"/>
</dbReference>
<evidence type="ECO:0000256" key="1">
    <source>
        <dbReference type="SAM" id="MobiDB-lite"/>
    </source>
</evidence>
<dbReference type="Gene3D" id="3.60.21.10">
    <property type="match status" value="1"/>
</dbReference>